<evidence type="ECO:0000256" key="5">
    <source>
        <dbReference type="ARBA" id="ARBA00022553"/>
    </source>
</evidence>
<keyword evidence="13 14" id="KW-0472">Membrane</keyword>
<keyword evidence="3 14" id="KW-1003">Cell membrane</keyword>
<evidence type="ECO:0000256" key="6">
    <source>
        <dbReference type="ARBA" id="ARBA00022679"/>
    </source>
</evidence>
<keyword evidence="12 14" id="KW-0902">Two-component regulatory system</keyword>
<evidence type="ECO:0000313" key="18">
    <source>
        <dbReference type="EMBL" id="OWY30542.1"/>
    </source>
</evidence>
<comment type="caution">
    <text evidence="18">The sequence shown here is derived from an EMBL/GenBank/DDBJ whole genome shotgun (WGS) entry which is preliminary data.</text>
</comment>
<keyword evidence="8 14" id="KW-0547">Nucleotide-binding</keyword>
<dbReference type="AlphaFoldDB" id="A0A246WU31"/>
<dbReference type="FunFam" id="1.10.287.130:FF:000001">
    <property type="entry name" value="Two-component sensor histidine kinase"/>
    <property type="match status" value="1"/>
</dbReference>
<keyword evidence="5" id="KW-0597">Phosphoprotein</keyword>
<dbReference type="PANTHER" id="PTHR45436">
    <property type="entry name" value="SENSOR HISTIDINE KINASE YKOH"/>
    <property type="match status" value="1"/>
</dbReference>
<dbReference type="SMART" id="SM00304">
    <property type="entry name" value="HAMP"/>
    <property type="match status" value="1"/>
</dbReference>
<proteinExistence type="predicted"/>
<dbReference type="PROSITE" id="PS50885">
    <property type="entry name" value="HAMP"/>
    <property type="match status" value="1"/>
</dbReference>
<gene>
    <name evidence="18" type="ORF">CEJ42_00170</name>
</gene>
<dbReference type="Gene3D" id="1.10.287.130">
    <property type="match status" value="1"/>
</dbReference>
<dbReference type="InterPro" id="IPR050428">
    <property type="entry name" value="TCS_sensor_his_kinase"/>
</dbReference>
<keyword evidence="9 14" id="KW-0418">Kinase</keyword>
<comment type="subcellular location">
    <subcellularLocation>
        <location evidence="2 14">Cell inner membrane</location>
    </subcellularLocation>
</comment>
<comment type="function">
    <text evidence="14">Member of a two-component regulatory system.</text>
</comment>
<dbReference type="PROSITE" id="PS50109">
    <property type="entry name" value="HIS_KIN"/>
    <property type="match status" value="1"/>
</dbReference>
<evidence type="ECO:0000256" key="1">
    <source>
        <dbReference type="ARBA" id="ARBA00000085"/>
    </source>
</evidence>
<evidence type="ECO:0000256" key="14">
    <source>
        <dbReference type="RuleBase" id="RU364088"/>
    </source>
</evidence>
<feature type="domain" description="Histidine kinase" evidence="16">
    <location>
        <begin position="265"/>
        <end position="481"/>
    </location>
</feature>
<dbReference type="Pfam" id="PF00672">
    <property type="entry name" value="HAMP"/>
    <property type="match status" value="1"/>
</dbReference>
<keyword evidence="4 14" id="KW-0997">Cell inner membrane</keyword>
<evidence type="ECO:0000256" key="4">
    <source>
        <dbReference type="ARBA" id="ARBA00022519"/>
    </source>
</evidence>
<dbReference type="Proteomes" id="UP000197596">
    <property type="component" value="Unassembled WGS sequence"/>
</dbReference>
<dbReference type="InterPro" id="IPR036890">
    <property type="entry name" value="HATPase_C_sf"/>
</dbReference>
<dbReference type="PANTHER" id="PTHR45436:SF9">
    <property type="entry name" value="SENSOR PROTEIN"/>
    <property type="match status" value="1"/>
</dbReference>
<dbReference type="InterPro" id="IPR003594">
    <property type="entry name" value="HATPase_dom"/>
</dbReference>
<dbReference type="InterPro" id="IPR006290">
    <property type="entry name" value="CztS_silS_copS"/>
</dbReference>
<feature type="domain" description="HAMP" evidence="17">
    <location>
        <begin position="204"/>
        <end position="257"/>
    </location>
</feature>
<dbReference type="CDD" id="cd00082">
    <property type="entry name" value="HisKA"/>
    <property type="match status" value="1"/>
</dbReference>
<evidence type="ECO:0000256" key="8">
    <source>
        <dbReference type="ARBA" id="ARBA00022741"/>
    </source>
</evidence>
<evidence type="ECO:0000256" key="15">
    <source>
        <dbReference type="SAM" id="MobiDB-lite"/>
    </source>
</evidence>
<keyword evidence="6 14" id="KW-0808">Transferase</keyword>
<reference evidence="18 19" key="1">
    <citation type="submission" date="2017-06" db="EMBL/GenBank/DDBJ databases">
        <title>Herbaspirillum phytohormonus sp. nov., isolated from the root nodule of Robinia pseudoacacia in lead-zinc mine.</title>
        <authorList>
            <person name="Fan M."/>
            <person name="Lin Y."/>
        </authorList>
    </citation>
    <scope>NUCLEOTIDE SEQUENCE [LARGE SCALE GENOMIC DNA]</scope>
    <source>
        <strain evidence="18 19">HZ10</strain>
    </source>
</reference>
<dbReference type="Gene3D" id="3.30.565.10">
    <property type="entry name" value="Histidine kinase-like ATPase, C-terminal domain"/>
    <property type="match status" value="1"/>
</dbReference>
<protein>
    <recommendedName>
        <fullName evidence="14">Sensor protein</fullName>
        <ecNumber evidence="14">2.7.13.3</ecNumber>
    </recommendedName>
</protein>
<dbReference type="InterPro" id="IPR003660">
    <property type="entry name" value="HAMP_dom"/>
</dbReference>
<dbReference type="CDD" id="cd00075">
    <property type="entry name" value="HATPase"/>
    <property type="match status" value="1"/>
</dbReference>
<dbReference type="GO" id="GO:0005524">
    <property type="term" value="F:ATP binding"/>
    <property type="evidence" value="ECO:0007669"/>
    <property type="project" value="UniProtKB-KW"/>
</dbReference>
<evidence type="ECO:0000256" key="3">
    <source>
        <dbReference type="ARBA" id="ARBA00022475"/>
    </source>
</evidence>
<dbReference type="SUPFAM" id="SSF47384">
    <property type="entry name" value="Homodimeric domain of signal transducing histidine kinase"/>
    <property type="match status" value="1"/>
</dbReference>
<organism evidence="18 19">
    <name type="scientific">Herbaspirillum robiniae</name>
    <dbReference type="NCBI Taxonomy" id="2014887"/>
    <lineage>
        <taxon>Bacteria</taxon>
        <taxon>Pseudomonadati</taxon>
        <taxon>Pseudomonadota</taxon>
        <taxon>Betaproteobacteria</taxon>
        <taxon>Burkholderiales</taxon>
        <taxon>Oxalobacteraceae</taxon>
        <taxon>Herbaspirillum</taxon>
    </lineage>
</organism>
<evidence type="ECO:0000256" key="2">
    <source>
        <dbReference type="ARBA" id="ARBA00004533"/>
    </source>
</evidence>
<dbReference type="InterPro" id="IPR003661">
    <property type="entry name" value="HisK_dim/P_dom"/>
</dbReference>
<accession>A0A246WU31</accession>
<dbReference type="Pfam" id="PF00512">
    <property type="entry name" value="HisKA"/>
    <property type="match status" value="1"/>
</dbReference>
<keyword evidence="10 14" id="KW-0067">ATP-binding</keyword>
<dbReference type="EC" id="2.7.13.3" evidence="14"/>
<dbReference type="SMART" id="SM00387">
    <property type="entry name" value="HATPase_c"/>
    <property type="match status" value="1"/>
</dbReference>
<name>A0A246WU31_9BURK</name>
<dbReference type="PRINTS" id="PR00344">
    <property type="entry name" value="BCTRLSENSOR"/>
</dbReference>
<evidence type="ECO:0000256" key="7">
    <source>
        <dbReference type="ARBA" id="ARBA00022692"/>
    </source>
</evidence>
<evidence type="ECO:0000256" key="12">
    <source>
        <dbReference type="ARBA" id="ARBA00023012"/>
    </source>
</evidence>
<evidence type="ECO:0000259" key="16">
    <source>
        <dbReference type="PROSITE" id="PS50109"/>
    </source>
</evidence>
<dbReference type="InterPro" id="IPR004358">
    <property type="entry name" value="Sig_transdc_His_kin-like_C"/>
</dbReference>
<evidence type="ECO:0000259" key="17">
    <source>
        <dbReference type="PROSITE" id="PS50885"/>
    </source>
</evidence>
<evidence type="ECO:0000256" key="13">
    <source>
        <dbReference type="ARBA" id="ARBA00023136"/>
    </source>
</evidence>
<sequence>MDRHGFQPDVAAPPREPRRRLPRRQSITARLVLMSAASALFIFALTGIVLYTVLKGELMRHERDGLVTTLNDISYQIGRAGNTERWGRVQIKLAALSQADQRVSFWISGADERFRYGDLTLLKPEAIVEDGSNVGMLKVGGKEYPLHIMTRTLPAFEERPEVHVTVGIDTEPYFEMRRTFLVATSVFSLLGIVLAVISSYWIARAGLAPLRRMSARAQSFSPRKLSARMSAESLPEELSALAQAFNGALERIEEAYTQLESFNADVAHELRTPLANLIGETQVALARERSAGEFKDVLQSNLEELDRIRSIVNDMLFLARSDQGEAATALVQARVADEVRKTVDFFEFVLDDAGMSVTVSGDTEATAMMETALFKRALTNLIQNAIQHSPVGALIRVDIARQDDAVRIAVTNPGMGIDPRHLPRLFDRFYRVDTARQDINGSHGHGLGLAIVKAVARMHGGRAFASSEDGRNSIGFTISLI</sequence>
<comment type="catalytic activity">
    <reaction evidence="1 14">
        <text>ATP + protein L-histidine = ADP + protein N-phospho-L-histidine.</text>
        <dbReference type="EC" id="2.7.13.3"/>
    </reaction>
</comment>
<dbReference type="Gene3D" id="6.10.340.10">
    <property type="match status" value="1"/>
</dbReference>
<evidence type="ECO:0000256" key="9">
    <source>
        <dbReference type="ARBA" id="ARBA00022777"/>
    </source>
</evidence>
<dbReference type="Pfam" id="PF02518">
    <property type="entry name" value="HATPase_c"/>
    <property type="match status" value="1"/>
</dbReference>
<keyword evidence="7 14" id="KW-0812">Transmembrane</keyword>
<feature type="transmembrane region" description="Helical" evidence="14">
    <location>
        <begin position="180"/>
        <end position="203"/>
    </location>
</feature>
<dbReference type="GO" id="GO:0005886">
    <property type="term" value="C:plasma membrane"/>
    <property type="evidence" value="ECO:0007669"/>
    <property type="project" value="UniProtKB-SubCell"/>
</dbReference>
<dbReference type="InterPro" id="IPR036097">
    <property type="entry name" value="HisK_dim/P_sf"/>
</dbReference>
<dbReference type="EMBL" id="NJGU01000001">
    <property type="protein sequence ID" value="OWY30542.1"/>
    <property type="molecule type" value="Genomic_DNA"/>
</dbReference>
<feature type="region of interest" description="Disordered" evidence="15">
    <location>
        <begin position="1"/>
        <end position="21"/>
    </location>
</feature>
<evidence type="ECO:0000256" key="10">
    <source>
        <dbReference type="ARBA" id="ARBA00022840"/>
    </source>
</evidence>
<dbReference type="NCBIfam" id="TIGR01386">
    <property type="entry name" value="cztS_silS_copS"/>
    <property type="match status" value="1"/>
</dbReference>
<dbReference type="InterPro" id="IPR005467">
    <property type="entry name" value="His_kinase_dom"/>
</dbReference>
<dbReference type="SUPFAM" id="SSF55874">
    <property type="entry name" value="ATPase domain of HSP90 chaperone/DNA topoisomerase II/histidine kinase"/>
    <property type="match status" value="1"/>
</dbReference>
<evidence type="ECO:0000313" key="19">
    <source>
        <dbReference type="Proteomes" id="UP000197596"/>
    </source>
</evidence>
<evidence type="ECO:0000256" key="11">
    <source>
        <dbReference type="ARBA" id="ARBA00022989"/>
    </source>
</evidence>
<dbReference type="RefSeq" id="WP_088749689.1">
    <property type="nucleotide sequence ID" value="NZ_NJGU01000001.1"/>
</dbReference>
<dbReference type="SMART" id="SM00388">
    <property type="entry name" value="HisKA"/>
    <property type="match status" value="1"/>
</dbReference>
<keyword evidence="11 14" id="KW-1133">Transmembrane helix</keyword>
<dbReference type="GO" id="GO:0000155">
    <property type="term" value="F:phosphorelay sensor kinase activity"/>
    <property type="evidence" value="ECO:0007669"/>
    <property type="project" value="InterPro"/>
</dbReference>
<feature type="transmembrane region" description="Helical" evidence="14">
    <location>
        <begin position="27"/>
        <end position="54"/>
    </location>
</feature>